<organism evidence="1 2">
    <name type="scientific">Allacma fusca</name>
    <dbReference type="NCBI Taxonomy" id="39272"/>
    <lineage>
        <taxon>Eukaryota</taxon>
        <taxon>Metazoa</taxon>
        <taxon>Ecdysozoa</taxon>
        <taxon>Arthropoda</taxon>
        <taxon>Hexapoda</taxon>
        <taxon>Collembola</taxon>
        <taxon>Symphypleona</taxon>
        <taxon>Sminthuridae</taxon>
        <taxon>Allacma</taxon>
    </lineage>
</organism>
<gene>
    <name evidence="1" type="ORF">AFUS01_LOCUS30547</name>
</gene>
<keyword evidence="2" id="KW-1185">Reference proteome</keyword>
<dbReference type="Proteomes" id="UP000708208">
    <property type="component" value="Unassembled WGS sequence"/>
</dbReference>
<comment type="caution">
    <text evidence="1">The sequence shown here is derived from an EMBL/GenBank/DDBJ whole genome shotgun (WGS) entry which is preliminary data.</text>
</comment>
<name>A0A8J2KLE3_9HEXA</name>
<dbReference type="EMBL" id="CAJVCH010470580">
    <property type="protein sequence ID" value="CAG7820141.1"/>
    <property type="molecule type" value="Genomic_DNA"/>
</dbReference>
<protein>
    <submittedName>
        <fullName evidence="1">Uncharacterized protein</fullName>
    </submittedName>
</protein>
<dbReference type="AlphaFoldDB" id="A0A8J2KLE3"/>
<accession>A0A8J2KLE3</accession>
<feature type="non-terminal residue" evidence="1">
    <location>
        <position position="1"/>
    </location>
</feature>
<proteinExistence type="predicted"/>
<evidence type="ECO:0000313" key="2">
    <source>
        <dbReference type="Proteomes" id="UP000708208"/>
    </source>
</evidence>
<reference evidence="1" key="1">
    <citation type="submission" date="2021-06" db="EMBL/GenBank/DDBJ databases">
        <authorList>
            <person name="Hodson N. C."/>
            <person name="Mongue J. A."/>
            <person name="Jaron S. K."/>
        </authorList>
    </citation>
    <scope>NUCLEOTIDE SEQUENCE</scope>
</reference>
<sequence length="22" mass="2375">MQIVQMIVGVIVNVYALDAKLG</sequence>
<evidence type="ECO:0000313" key="1">
    <source>
        <dbReference type="EMBL" id="CAG7820141.1"/>
    </source>
</evidence>